<reference evidence="2" key="1">
    <citation type="submission" date="2022-11" db="UniProtKB">
        <authorList>
            <consortium name="WormBaseParasite"/>
        </authorList>
    </citation>
    <scope>IDENTIFICATION</scope>
</reference>
<protein>
    <submittedName>
        <fullName evidence="2">Uncharacterized protein</fullName>
    </submittedName>
</protein>
<name>A0A915IZ97_ROMCU</name>
<evidence type="ECO:0000313" key="2">
    <source>
        <dbReference type="WBParaSite" id="nRc.2.0.1.t19028-RA"/>
    </source>
</evidence>
<dbReference type="AlphaFoldDB" id="A0A915IZ97"/>
<organism evidence="1 2">
    <name type="scientific">Romanomermis culicivorax</name>
    <name type="common">Nematode worm</name>
    <dbReference type="NCBI Taxonomy" id="13658"/>
    <lineage>
        <taxon>Eukaryota</taxon>
        <taxon>Metazoa</taxon>
        <taxon>Ecdysozoa</taxon>
        <taxon>Nematoda</taxon>
        <taxon>Enoplea</taxon>
        <taxon>Dorylaimia</taxon>
        <taxon>Mermithida</taxon>
        <taxon>Mermithoidea</taxon>
        <taxon>Mermithidae</taxon>
        <taxon>Romanomermis</taxon>
    </lineage>
</organism>
<accession>A0A915IZ97</accession>
<dbReference type="Proteomes" id="UP000887565">
    <property type="component" value="Unplaced"/>
</dbReference>
<evidence type="ECO:0000313" key="1">
    <source>
        <dbReference type="Proteomes" id="UP000887565"/>
    </source>
</evidence>
<keyword evidence="1" id="KW-1185">Reference proteome</keyword>
<sequence length="112" mass="13271">MMQTQHRVFASYGNYSTQRLTRELWLQMEPFIYNWFREWSLASALTGTNLLTALLLHKVAQAAQTVQKIWSNYQWAEHFMPNYLRSVALQGKNPELKDAFEQMQTLHQSECE</sequence>
<proteinExistence type="predicted"/>
<dbReference type="WBParaSite" id="nRc.2.0.1.t19028-RA">
    <property type="protein sequence ID" value="nRc.2.0.1.t19028-RA"/>
    <property type="gene ID" value="nRc.2.0.1.g19028"/>
</dbReference>